<dbReference type="Pfam" id="PF07762">
    <property type="entry name" value="DUF1618"/>
    <property type="match status" value="1"/>
</dbReference>
<feature type="region of interest" description="Disordered" evidence="1">
    <location>
        <begin position="1"/>
        <end position="24"/>
    </location>
</feature>
<proteinExistence type="predicted"/>
<evidence type="ECO:0000313" key="3">
    <source>
        <dbReference type="EMBL" id="WVZ78201.1"/>
    </source>
</evidence>
<accession>A0AAQ3WYI2</accession>
<evidence type="ECO:0000259" key="2">
    <source>
        <dbReference type="Pfam" id="PF07762"/>
    </source>
</evidence>
<gene>
    <name evidence="3" type="ORF">U9M48_025950</name>
</gene>
<dbReference type="PANTHER" id="PTHR33074">
    <property type="entry name" value="EXPRESSED PROTEIN-RELATED"/>
    <property type="match status" value="1"/>
</dbReference>
<dbReference type="PANTHER" id="PTHR33074:SF79">
    <property type="entry name" value="EXPRESSED PROTEIN"/>
    <property type="match status" value="1"/>
</dbReference>
<sequence>MQSQSSPPPPAHWWTEPSPPAPATGEPSWLILDRFVHRSTNETPGVVDGDATTSEIAHECVGRPIRASLRIADPPAVSRLYLHWSGRPEIDRCSEPVVIAAHRSSILFRLAVPFEDPMHWDRTFWFPHDYFVYSCSSSPPSLALLPPCFDGGLTDPKLDSLFRPHRWQQQRTMIDRQMGILCHGDKGEFTVADLEHHSKQEVELCLLHHPPPASSHVSVEWSVKRLQVPADMKINLNSWQTDVVVPIGGRCLCWVDYYQGMLLVDVLTVNNSRLHYIPLPSSKDLKSRRVYIDGDPDPFRCLSVSDAGIFKFVCILTKEHPSPHPFTIATWTLVDIHHGRWEKDGKITMGASEFFGLYAAQSYLPRVRPSFPVVSLVDPDIICFLLEDKGRNLFWIVQVNMRSKLLQSSARYINVEEEEEEEGFPAKSDIWKRFIGHYFIRSNFSSYLSEDAITSRKLSEVMQKVKEGRMMQKE</sequence>
<feature type="domain" description="DUF1618" evidence="2">
    <location>
        <begin position="254"/>
        <end position="383"/>
    </location>
</feature>
<reference evidence="3 4" key="1">
    <citation type="submission" date="2024-02" db="EMBL/GenBank/DDBJ databases">
        <title>High-quality chromosome-scale genome assembly of Pensacola bahiagrass (Paspalum notatum Flugge var. saurae).</title>
        <authorList>
            <person name="Vega J.M."/>
            <person name="Podio M."/>
            <person name="Orjuela J."/>
            <person name="Siena L.A."/>
            <person name="Pessino S.C."/>
            <person name="Combes M.C."/>
            <person name="Mariac C."/>
            <person name="Albertini E."/>
            <person name="Pupilli F."/>
            <person name="Ortiz J.P.A."/>
            <person name="Leblanc O."/>
        </authorList>
    </citation>
    <scope>NUCLEOTIDE SEQUENCE [LARGE SCALE GENOMIC DNA]</scope>
    <source>
        <strain evidence="3">R1</strain>
        <tissue evidence="3">Leaf</tissue>
    </source>
</reference>
<dbReference type="AlphaFoldDB" id="A0AAQ3WYI2"/>
<name>A0AAQ3WYI2_PASNO</name>
<feature type="compositionally biased region" description="Pro residues" evidence="1">
    <location>
        <begin position="1"/>
        <end position="22"/>
    </location>
</feature>
<evidence type="ECO:0000256" key="1">
    <source>
        <dbReference type="SAM" id="MobiDB-lite"/>
    </source>
</evidence>
<protein>
    <recommendedName>
        <fullName evidence="2">DUF1618 domain-containing protein</fullName>
    </recommendedName>
</protein>
<evidence type="ECO:0000313" key="4">
    <source>
        <dbReference type="Proteomes" id="UP001341281"/>
    </source>
</evidence>
<keyword evidence="4" id="KW-1185">Reference proteome</keyword>
<dbReference type="EMBL" id="CP144749">
    <property type="protein sequence ID" value="WVZ78201.1"/>
    <property type="molecule type" value="Genomic_DNA"/>
</dbReference>
<dbReference type="InterPro" id="IPR011676">
    <property type="entry name" value="DUF1618"/>
</dbReference>
<dbReference type="Proteomes" id="UP001341281">
    <property type="component" value="Chromosome 05"/>
</dbReference>
<organism evidence="3 4">
    <name type="scientific">Paspalum notatum var. saurae</name>
    <dbReference type="NCBI Taxonomy" id="547442"/>
    <lineage>
        <taxon>Eukaryota</taxon>
        <taxon>Viridiplantae</taxon>
        <taxon>Streptophyta</taxon>
        <taxon>Embryophyta</taxon>
        <taxon>Tracheophyta</taxon>
        <taxon>Spermatophyta</taxon>
        <taxon>Magnoliopsida</taxon>
        <taxon>Liliopsida</taxon>
        <taxon>Poales</taxon>
        <taxon>Poaceae</taxon>
        <taxon>PACMAD clade</taxon>
        <taxon>Panicoideae</taxon>
        <taxon>Andropogonodae</taxon>
        <taxon>Paspaleae</taxon>
        <taxon>Paspalinae</taxon>
        <taxon>Paspalum</taxon>
    </lineage>
</organism>